<dbReference type="InterPro" id="IPR003593">
    <property type="entry name" value="AAA+_ATPase"/>
</dbReference>
<sequence>MITVNNVGLRFGDRKLFENINIKFTPGNCYGLIGANGAGKSTFLKILAGEIEAQTGTVSISPNDRLAVLKQDHFQYEEIEVLQVVIMGHTRLYEIMQEKDAIYMKADFTEEDGMRAAELEGEFAELNGWEAESEAAILLKGLGISEDLHNKKMAELSGSEKVKVLLAQALFGKPDILLLDEPTNHLDIKAIQWLEEFLINFENTVIVVSHDRHFLNKVCTHIADLDFSNIQIYVGNYDFWYESSQLAQKMAQDANKKKEEKIKELQTFIARFSANASKSKQATSRKKLLDKITLDDIKPSSRRYPYVAFTPEREIGNDLLTVSNLTKTVDGVKVLDNISFTLNKDDKVALIGKNEIAKTTLLQILAGEIQPDSGSYKWGVTTSQSYFPKDNSEFFEGVELSLIEWLRQYSPQDETESFLRGFLGRMLFSGEEAMKKASVLSGGEKVRCMLSKMMLSGANVLLLDEPTNHLDLESITALNNGLMNFKGSLVFTSHDHQFIETIANRIIELTPSGIVDKYMTYNEYLESEQLQKQIEKMYV</sequence>
<reference evidence="5 6" key="1">
    <citation type="submission" date="2018-12" db="EMBL/GenBank/DDBJ databases">
        <authorList>
            <person name="Sun L."/>
            <person name="Chen Z."/>
        </authorList>
    </citation>
    <scope>NUCLEOTIDE SEQUENCE [LARGE SCALE GENOMIC DNA]</scope>
    <source>
        <strain evidence="5 6">LMG 29736</strain>
    </source>
</reference>
<organism evidence="5 6">
    <name type="scientific">Siminovitchia terrae</name>
    <name type="common">Bacillus terrae</name>
    <dbReference type="NCBI Taxonomy" id="1914933"/>
    <lineage>
        <taxon>Bacteria</taxon>
        <taxon>Bacillati</taxon>
        <taxon>Bacillota</taxon>
        <taxon>Bacilli</taxon>
        <taxon>Bacillales</taxon>
        <taxon>Bacillaceae</taxon>
        <taxon>Siminovitchia</taxon>
    </lineage>
</organism>
<accession>A0A429X3K4</accession>
<dbReference type="EMBL" id="QYTW02000026">
    <property type="protein sequence ID" value="RST57959.1"/>
    <property type="molecule type" value="Genomic_DNA"/>
</dbReference>
<proteinExistence type="predicted"/>
<name>A0A429X3K4_SIMTE</name>
<dbReference type="GO" id="GO:0005524">
    <property type="term" value="F:ATP binding"/>
    <property type="evidence" value="ECO:0007669"/>
    <property type="project" value="UniProtKB-KW"/>
</dbReference>
<dbReference type="PANTHER" id="PTHR42855">
    <property type="entry name" value="ABC TRANSPORTER ATP-BINDING SUBUNIT"/>
    <property type="match status" value="1"/>
</dbReference>
<keyword evidence="2" id="KW-0547">Nucleotide-binding</keyword>
<dbReference type="AlphaFoldDB" id="A0A429X3K4"/>
<evidence type="ECO:0000256" key="2">
    <source>
        <dbReference type="ARBA" id="ARBA00022741"/>
    </source>
</evidence>
<dbReference type="FunFam" id="3.40.50.300:FF:000011">
    <property type="entry name" value="Putative ABC transporter ATP-binding component"/>
    <property type="match status" value="1"/>
</dbReference>
<keyword evidence="1" id="KW-0677">Repeat</keyword>
<dbReference type="FunFam" id="3.40.50.300:FF:000070">
    <property type="entry name" value="Putative ABC transporter ATP-binding component"/>
    <property type="match status" value="1"/>
</dbReference>
<dbReference type="InterPro" id="IPR051309">
    <property type="entry name" value="ABCF_ATPase"/>
</dbReference>
<evidence type="ECO:0000313" key="5">
    <source>
        <dbReference type="EMBL" id="RST57959.1"/>
    </source>
</evidence>
<evidence type="ECO:0000313" key="6">
    <source>
        <dbReference type="Proteomes" id="UP000287296"/>
    </source>
</evidence>
<dbReference type="InterPro" id="IPR003439">
    <property type="entry name" value="ABC_transporter-like_ATP-bd"/>
</dbReference>
<evidence type="ECO:0000256" key="3">
    <source>
        <dbReference type="ARBA" id="ARBA00022840"/>
    </source>
</evidence>
<dbReference type="InterPro" id="IPR027417">
    <property type="entry name" value="P-loop_NTPase"/>
</dbReference>
<dbReference type="SUPFAM" id="SSF52540">
    <property type="entry name" value="P-loop containing nucleoside triphosphate hydrolases"/>
    <property type="match status" value="2"/>
</dbReference>
<feature type="domain" description="ABC transporter" evidence="4">
    <location>
        <begin position="320"/>
        <end position="536"/>
    </location>
</feature>
<dbReference type="RefSeq" id="WP_120118602.1">
    <property type="nucleotide sequence ID" value="NZ_QYTW02000026.1"/>
</dbReference>
<dbReference type="Pfam" id="PF00005">
    <property type="entry name" value="ABC_tran"/>
    <property type="match status" value="2"/>
</dbReference>
<dbReference type="InterPro" id="IPR032781">
    <property type="entry name" value="ABC_tran_Xtn"/>
</dbReference>
<gene>
    <name evidence="5" type="ORF">D5F11_019910</name>
</gene>
<evidence type="ECO:0000259" key="4">
    <source>
        <dbReference type="PROSITE" id="PS50893"/>
    </source>
</evidence>
<dbReference type="Pfam" id="PF12848">
    <property type="entry name" value="ABC_tran_Xtn"/>
    <property type="match status" value="1"/>
</dbReference>
<dbReference type="SMART" id="SM00382">
    <property type="entry name" value="AAA"/>
    <property type="match status" value="2"/>
</dbReference>
<comment type="caution">
    <text evidence="5">The sequence shown here is derived from an EMBL/GenBank/DDBJ whole genome shotgun (WGS) entry which is preliminary data.</text>
</comment>
<dbReference type="OrthoDB" id="9760950at2"/>
<keyword evidence="3 5" id="KW-0067">ATP-binding</keyword>
<dbReference type="GO" id="GO:0016887">
    <property type="term" value="F:ATP hydrolysis activity"/>
    <property type="evidence" value="ECO:0007669"/>
    <property type="project" value="InterPro"/>
</dbReference>
<evidence type="ECO:0000256" key="1">
    <source>
        <dbReference type="ARBA" id="ARBA00022737"/>
    </source>
</evidence>
<dbReference type="Gene3D" id="3.40.50.300">
    <property type="entry name" value="P-loop containing nucleotide triphosphate hydrolases"/>
    <property type="match status" value="2"/>
</dbReference>
<feature type="domain" description="ABC transporter" evidence="4">
    <location>
        <begin position="2"/>
        <end position="252"/>
    </location>
</feature>
<protein>
    <submittedName>
        <fullName evidence="5">ATP-binding cassette domain-containing protein</fullName>
    </submittedName>
</protein>
<dbReference type="PROSITE" id="PS50893">
    <property type="entry name" value="ABC_TRANSPORTER_2"/>
    <property type="match status" value="2"/>
</dbReference>
<dbReference type="CDD" id="cd03221">
    <property type="entry name" value="ABCF_EF-3"/>
    <property type="match status" value="2"/>
</dbReference>
<dbReference type="Proteomes" id="UP000287296">
    <property type="component" value="Unassembled WGS sequence"/>
</dbReference>
<dbReference type="PANTHER" id="PTHR42855:SF2">
    <property type="entry name" value="DRUG RESISTANCE ABC TRANSPORTER,ATP-BINDING PROTEIN"/>
    <property type="match status" value="1"/>
</dbReference>